<evidence type="ECO:0000313" key="1">
    <source>
        <dbReference type="EMBL" id="MFD1186018.1"/>
    </source>
</evidence>
<dbReference type="SUPFAM" id="SSF47336">
    <property type="entry name" value="ACP-like"/>
    <property type="match status" value="1"/>
</dbReference>
<dbReference type="Proteomes" id="UP001597094">
    <property type="component" value="Unassembled WGS sequence"/>
</dbReference>
<keyword evidence="2" id="KW-1185">Reference proteome</keyword>
<gene>
    <name evidence="1" type="ORF">ACFQ2O_07370</name>
</gene>
<name>A0ABW3SMW3_9BACT</name>
<reference evidence="2" key="1">
    <citation type="journal article" date="2019" name="Int. J. Syst. Evol. Microbiol.">
        <title>The Global Catalogue of Microorganisms (GCM) 10K type strain sequencing project: providing services to taxonomists for standard genome sequencing and annotation.</title>
        <authorList>
            <consortium name="The Broad Institute Genomics Platform"/>
            <consortium name="The Broad Institute Genome Sequencing Center for Infectious Disease"/>
            <person name="Wu L."/>
            <person name="Ma J."/>
        </authorList>
    </citation>
    <scope>NUCLEOTIDE SEQUENCE [LARGE SCALE GENOMIC DNA]</scope>
    <source>
        <strain evidence="2">JCM 31319</strain>
    </source>
</reference>
<dbReference type="Gene3D" id="1.10.1200.10">
    <property type="entry name" value="ACP-like"/>
    <property type="match status" value="1"/>
</dbReference>
<sequence length="86" mass="10006">MENVNNSTQVIQNEMVKIISSIKKVHPNKLLEVRDFTELDFDILDVVDIILAVEKNYHLTIPDEVPVYSIDDFINYVYTQNHKQAS</sequence>
<protein>
    <submittedName>
        <fullName evidence="1">Acyl carrier protein</fullName>
    </submittedName>
</protein>
<dbReference type="RefSeq" id="WP_377524923.1">
    <property type="nucleotide sequence ID" value="NZ_JBHTLD010000047.1"/>
</dbReference>
<organism evidence="1 2">
    <name type="scientific">Pontibacter rugosus</name>
    <dbReference type="NCBI Taxonomy" id="1745966"/>
    <lineage>
        <taxon>Bacteria</taxon>
        <taxon>Pseudomonadati</taxon>
        <taxon>Bacteroidota</taxon>
        <taxon>Cytophagia</taxon>
        <taxon>Cytophagales</taxon>
        <taxon>Hymenobacteraceae</taxon>
        <taxon>Pontibacter</taxon>
    </lineage>
</organism>
<dbReference type="InterPro" id="IPR036736">
    <property type="entry name" value="ACP-like_sf"/>
</dbReference>
<proteinExistence type="predicted"/>
<dbReference type="EMBL" id="JBHTLD010000047">
    <property type="protein sequence ID" value="MFD1186018.1"/>
    <property type="molecule type" value="Genomic_DNA"/>
</dbReference>
<accession>A0ABW3SMW3</accession>
<comment type="caution">
    <text evidence="1">The sequence shown here is derived from an EMBL/GenBank/DDBJ whole genome shotgun (WGS) entry which is preliminary data.</text>
</comment>
<evidence type="ECO:0000313" key="2">
    <source>
        <dbReference type="Proteomes" id="UP001597094"/>
    </source>
</evidence>